<dbReference type="PANTHER" id="PTHR24223">
    <property type="entry name" value="ATP-BINDING CASSETTE SUB-FAMILY C"/>
    <property type="match status" value="1"/>
</dbReference>
<feature type="compositionally biased region" description="Basic and acidic residues" evidence="12">
    <location>
        <begin position="867"/>
        <end position="877"/>
    </location>
</feature>
<keyword evidence="6" id="KW-0547">Nucleotide-binding</keyword>
<feature type="domain" description="ABC transporter" evidence="14">
    <location>
        <begin position="639"/>
        <end position="862"/>
    </location>
</feature>
<evidence type="ECO:0000256" key="3">
    <source>
        <dbReference type="ARBA" id="ARBA00022448"/>
    </source>
</evidence>
<dbReference type="InterPro" id="IPR003439">
    <property type="entry name" value="ABC_transporter-like_ATP-bd"/>
</dbReference>
<sequence>MAVKFIDTLNAKCNEILNETKNDNFDCLLVNVLPIIPSIFFWLLLPIFCVQIYRIRVNGGMRSQPLPWTALLITKTQNLSLVYSIMEAHHSLTFFTGPLQHLPCQAYFVAFQWQEKMEWLPQEYYILRSSFSHCVNFRNTSLVGKKLAILQFAFFEKFGFWFHWNFDNLSMQNMDKIQFIVYQLWYSSIVIQTLLFCFADYRKPFLTEKRKQLNLSPELDSSFLNRLSYWWFTTIPLLGARKTLIIDDLYELNEGTTAAYLSPKWEKLWNPAVEDYHRRQKIYESMLQDDNTSNHPRKEKGPKLPSIVWRLFVIFRFEILSATAIKILSDLMQLANPFFLNLLLKFILNGDHTSMEGIIYVMALFTCSELRSFLLNYYFHLMMRVGTKIQTTLTIAIYQKTLRLSNSARKAKTVGEIVNLMAIDVESFQLITLHIQQLWSCPFQITIVLIYLFSIIGVSAVCGLAVMILFLPLNAITSIIIKKWQTKQMNLKDERMKICNEILNGIKVVKLYAWEPAMEEIVEQIRHEELYLIRKIGLVRAFVDSFNVSSPFLVAMLTFTTYTLSSSAHILTPQIAFVSLTLFNQLRSPMMMLAFLMKQAVEAAVANKRLKSFLVADELNPLAVDDITDKFDTENAVEIKEAHLNWNARESSPVLEIDHFMIPKKSLIAVVGKVGNGKSSLLSAILGEMEKMKGYIGVSGQLAYISQQPWIQNSSLRNNIIFGGKFDQKYYDKIIESCALVEDLRILPNGDATEIGEKGINLSGGQKARVALARAVYQNRNIYLLDDPLSAVDSHVGMHIFEKVIGHNGLLRNKTRILVTNNLAYLDEVDVVAYMQDGKLAACGPYKELLEKSENFLKFIEACQTESEKEENSKSESESSGSIVIDDDNSQLHGCEEAYDIEEVNEGSFVRFGRRISTLSTLDRRSSRSYHRSSQVKSFPEYSNDQLSNEDKEKKAKLIEIEKIEVGRVKFGVYMQYIRSATFSTSLLFLFLFIFYGIFQTGRGLWLSKWFSNSNRIFFQGLCFFGSMIFLLKSGLRASENLHSPLFHRLLRSTMSFFDMTPIGRILNRLGKDIDVIDQALPMSFRFFVLCIQSVLIILIVIVISTPIFAIAIVPLALFYYFSLHFYIPTSRQMKRLESINRSPIYQHFEKTIRGLVYIRAFEKVQEFCKSMETYVDRFTRCKYSNILSVRWLAVRLEFIGNCVILCAALFAVLSQRWGSAISAGIAGLSVSYALSITEVLNFAVRYISELEMNIVAVERVKEYAETKVEAEWRVDEFKPEKDWPSKGQILLQNYSTHYHSKFDLVLRELNVSIDPTEKIGISRISGKSSLALALFRIIEPVNGTIRIDGVDISVIGLHDLRSNLTIIPQDPLIFSGTFRFNLDPFHIYSDQEIWAALELAHLKTFVSSLEYRISEGGEDISVGQRQLICLTRALLRKSKILVLDEATAAVDLATDSLIQETIRREFHDSTVLTIAHRLNTIMDYDRQLDSSFFRIIVLENGSVREFDSPQNLLANHSSIFYSMACDAQIIR</sequence>
<dbReference type="EC" id="7.6.2.3" evidence="10"/>
<evidence type="ECO:0000256" key="10">
    <source>
        <dbReference type="ARBA" id="ARBA00024220"/>
    </source>
</evidence>
<dbReference type="PROSITE" id="PS00211">
    <property type="entry name" value="ABC_TRANSPORTER_1"/>
    <property type="match status" value="1"/>
</dbReference>
<dbReference type="SUPFAM" id="SSF90123">
    <property type="entry name" value="ABC transporter transmembrane region"/>
    <property type="match status" value="2"/>
</dbReference>
<feature type="transmembrane region" description="Helical" evidence="13">
    <location>
        <begin position="448"/>
        <end position="481"/>
    </location>
</feature>
<reference evidence="16 17" key="1">
    <citation type="submission" date="2015-12" db="EMBL/GenBank/DDBJ databases">
        <title>Draft genome of the nematode, Onchocerca flexuosa.</title>
        <authorList>
            <person name="Mitreva M."/>
        </authorList>
    </citation>
    <scope>NUCLEOTIDE SEQUENCE [LARGE SCALE GENOMIC DNA]</scope>
    <source>
        <strain evidence="16">Red Deer</strain>
    </source>
</reference>
<dbReference type="Pfam" id="PF00005">
    <property type="entry name" value="ABC_tran"/>
    <property type="match status" value="2"/>
</dbReference>
<evidence type="ECO:0000256" key="11">
    <source>
        <dbReference type="ARBA" id="ARBA00047523"/>
    </source>
</evidence>
<dbReference type="Gene3D" id="3.40.50.300">
    <property type="entry name" value="P-loop containing nucleotide triphosphate hydrolases"/>
    <property type="match status" value="2"/>
</dbReference>
<feature type="transmembrane region" description="Helical" evidence="13">
    <location>
        <begin position="360"/>
        <end position="379"/>
    </location>
</feature>
<keyword evidence="7" id="KW-0067">ATP-binding</keyword>
<feature type="domain" description="ABC transporter" evidence="14">
    <location>
        <begin position="1290"/>
        <end position="1526"/>
    </location>
</feature>
<evidence type="ECO:0000313" key="17">
    <source>
        <dbReference type="Proteomes" id="UP000242913"/>
    </source>
</evidence>
<dbReference type="PANTHER" id="PTHR24223:SF415">
    <property type="entry name" value="FI20190P1"/>
    <property type="match status" value="1"/>
</dbReference>
<evidence type="ECO:0000256" key="6">
    <source>
        <dbReference type="ARBA" id="ARBA00022741"/>
    </source>
</evidence>
<feature type="transmembrane region" description="Helical" evidence="13">
    <location>
        <begin position="1193"/>
        <end position="1215"/>
    </location>
</feature>
<dbReference type="CDD" id="cd03244">
    <property type="entry name" value="ABCC_MRP_domain2"/>
    <property type="match status" value="1"/>
</dbReference>
<evidence type="ECO:0000259" key="15">
    <source>
        <dbReference type="PROSITE" id="PS50929"/>
    </source>
</evidence>
<feature type="transmembrane region" description="Helical" evidence="13">
    <location>
        <begin position="1087"/>
        <end position="1104"/>
    </location>
</feature>
<feature type="transmembrane region" description="Helical" evidence="13">
    <location>
        <begin position="184"/>
        <end position="201"/>
    </location>
</feature>
<dbReference type="FunFam" id="3.40.50.300:FF:000074">
    <property type="entry name" value="Multidrug resistance-associated protein 5 isoform 1"/>
    <property type="match status" value="1"/>
</dbReference>
<dbReference type="InterPro" id="IPR011527">
    <property type="entry name" value="ABC1_TM_dom"/>
</dbReference>
<evidence type="ECO:0000313" key="16">
    <source>
        <dbReference type="EMBL" id="OZC11237.1"/>
    </source>
</evidence>
<keyword evidence="8 13" id="KW-1133">Transmembrane helix</keyword>
<dbReference type="FunFam" id="3.40.50.300:FF:000997">
    <property type="entry name" value="Multidrug resistance-associated protein 1"/>
    <property type="match status" value="1"/>
</dbReference>
<dbReference type="GO" id="GO:0005524">
    <property type="term" value="F:ATP binding"/>
    <property type="evidence" value="ECO:0007669"/>
    <property type="project" value="UniProtKB-KW"/>
</dbReference>
<evidence type="ECO:0000259" key="14">
    <source>
        <dbReference type="PROSITE" id="PS50893"/>
    </source>
</evidence>
<comment type="catalytic activity">
    <reaction evidence="11">
        <text>leukotriene C4(in) + ATP + H2O = leukotriene C4(out) + ADP + phosphate + H(+)</text>
        <dbReference type="Rhea" id="RHEA:38963"/>
        <dbReference type="ChEBI" id="CHEBI:15377"/>
        <dbReference type="ChEBI" id="CHEBI:15378"/>
        <dbReference type="ChEBI" id="CHEBI:30616"/>
        <dbReference type="ChEBI" id="CHEBI:43474"/>
        <dbReference type="ChEBI" id="CHEBI:57973"/>
        <dbReference type="ChEBI" id="CHEBI:456216"/>
    </reaction>
    <physiologicalReaction direction="left-to-right" evidence="11">
        <dbReference type="Rhea" id="RHEA:38964"/>
    </physiologicalReaction>
</comment>
<dbReference type="InterPro" id="IPR017871">
    <property type="entry name" value="ABC_transporter-like_CS"/>
</dbReference>
<keyword evidence="17" id="KW-1185">Reference proteome</keyword>
<feature type="region of interest" description="Disordered" evidence="12">
    <location>
        <begin position="867"/>
        <end position="888"/>
    </location>
</feature>
<comment type="similarity">
    <text evidence="2">Belongs to the ABC transporter superfamily. ABCC family. Conjugate transporter (TC 3.A.1.208) subfamily.</text>
</comment>
<feature type="transmembrane region" description="Helical" evidence="13">
    <location>
        <begin position="307"/>
        <end position="325"/>
    </location>
</feature>
<dbReference type="OrthoDB" id="6500128at2759"/>
<gene>
    <name evidence="16" type="ORF">X798_01653</name>
</gene>
<dbReference type="EMBL" id="KZ269981">
    <property type="protein sequence ID" value="OZC11237.1"/>
    <property type="molecule type" value="Genomic_DNA"/>
</dbReference>
<keyword evidence="3" id="KW-0813">Transport</keyword>
<keyword evidence="5" id="KW-0677">Repeat</keyword>
<evidence type="ECO:0000256" key="2">
    <source>
        <dbReference type="ARBA" id="ARBA00009726"/>
    </source>
</evidence>
<dbReference type="SMART" id="SM00382">
    <property type="entry name" value="AAA"/>
    <property type="match status" value="2"/>
</dbReference>
<dbReference type="InterPro" id="IPR003593">
    <property type="entry name" value="AAA+_ATPase"/>
</dbReference>
<dbReference type="PROSITE" id="PS50893">
    <property type="entry name" value="ABC_TRANSPORTER_2"/>
    <property type="match status" value="2"/>
</dbReference>
<feature type="transmembrane region" description="Helical" evidence="13">
    <location>
        <begin position="147"/>
        <end position="164"/>
    </location>
</feature>
<dbReference type="CDD" id="cd18595">
    <property type="entry name" value="ABC_6TM_MRP1_2_3_6_D1_like"/>
    <property type="match status" value="1"/>
</dbReference>
<dbReference type="FunFam" id="1.20.1560.10:FF:000081">
    <property type="entry name" value="Protein CBG24505"/>
    <property type="match status" value="1"/>
</dbReference>
<evidence type="ECO:0000256" key="5">
    <source>
        <dbReference type="ARBA" id="ARBA00022737"/>
    </source>
</evidence>
<dbReference type="FunFam" id="1.20.1560.10:FF:000001">
    <property type="entry name" value="ATP-binding cassette subfamily C member 1"/>
    <property type="match status" value="1"/>
</dbReference>
<organism evidence="16 17">
    <name type="scientific">Onchocerca flexuosa</name>
    <dbReference type="NCBI Taxonomy" id="387005"/>
    <lineage>
        <taxon>Eukaryota</taxon>
        <taxon>Metazoa</taxon>
        <taxon>Ecdysozoa</taxon>
        <taxon>Nematoda</taxon>
        <taxon>Chromadorea</taxon>
        <taxon>Rhabditida</taxon>
        <taxon>Spirurina</taxon>
        <taxon>Spiruromorpha</taxon>
        <taxon>Filarioidea</taxon>
        <taxon>Onchocercidae</taxon>
        <taxon>Onchocerca</taxon>
    </lineage>
</organism>
<protein>
    <recommendedName>
        <fullName evidence="10">ABC-type glutathione-S-conjugate transporter</fullName>
        <ecNumber evidence="10">7.6.2.3</ecNumber>
    </recommendedName>
</protein>
<proteinExistence type="inferred from homology"/>
<dbReference type="CDD" id="cd18603">
    <property type="entry name" value="ABC_6TM_MRP1_2_3_6_D2_like"/>
    <property type="match status" value="1"/>
</dbReference>
<evidence type="ECO:0000256" key="9">
    <source>
        <dbReference type="ARBA" id="ARBA00023136"/>
    </source>
</evidence>
<feature type="transmembrane region" description="Helical" evidence="13">
    <location>
        <begin position="1110"/>
        <end position="1128"/>
    </location>
</feature>
<feature type="transmembrane region" description="Helical" evidence="13">
    <location>
        <begin position="28"/>
        <end position="53"/>
    </location>
</feature>
<evidence type="ECO:0000256" key="7">
    <source>
        <dbReference type="ARBA" id="ARBA00022840"/>
    </source>
</evidence>
<dbReference type="SUPFAM" id="SSF52540">
    <property type="entry name" value="P-loop containing nucleoside triphosphate hydrolases"/>
    <property type="match status" value="2"/>
</dbReference>
<evidence type="ECO:0000256" key="12">
    <source>
        <dbReference type="SAM" id="MobiDB-lite"/>
    </source>
</evidence>
<dbReference type="GO" id="GO:0016020">
    <property type="term" value="C:membrane"/>
    <property type="evidence" value="ECO:0007669"/>
    <property type="project" value="InterPro"/>
</dbReference>
<dbReference type="InterPro" id="IPR050173">
    <property type="entry name" value="ABC_transporter_C-like"/>
</dbReference>
<keyword evidence="4 13" id="KW-0812">Transmembrane</keyword>
<evidence type="ECO:0000256" key="13">
    <source>
        <dbReference type="SAM" id="Phobius"/>
    </source>
</evidence>
<evidence type="ECO:0000256" key="8">
    <source>
        <dbReference type="ARBA" id="ARBA00022989"/>
    </source>
</evidence>
<dbReference type="Gene3D" id="1.20.1560.10">
    <property type="entry name" value="ABC transporter type 1, transmembrane domain"/>
    <property type="match status" value="2"/>
</dbReference>
<dbReference type="Proteomes" id="UP000242913">
    <property type="component" value="Unassembled WGS sequence"/>
</dbReference>
<feature type="transmembrane region" description="Helical" evidence="13">
    <location>
        <begin position="977"/>
        <end position="997"/>
    </location>
</feature>
<dbReference type="InterPro" id="IPR027417">
    <property type="entry name" value="P-loop_NTPase"/>
</dbReference>
<accession>A0A238C156</accession>
<keyword evidence="9 13" id="KW-0472">Membrane</keyword>
<comment type="subcellular location">
    <subcellularLocation>
        <location evidence="1">Endomembrane system</location>
        <topology evidence="1">Multi-pass membrane protein</topology>
    </subcellularLocation>
</comment>
<feature type="domain" description="ABC transmembrane type-1" evidence="15">
    <location>
        <begin position="322"/>
        <end position="602"/>
    </location>
</feature>
<dbReference type="CDD" id="cd03250">
    <property type="entry name" value="ABCC_MRP_domain1"/>
    <property type="match status" value="1"/>
</dbReference>
<dbReference type="InterPro" id="IPR036640">
    <property type="entry name" value="ABC1_TM_sf"/>
</dbReference>
<dbReference type="GO" id="GO:0016887">
    <property type="term" value="F:ATP hydrolysis activity"/>
    <property type="evidence" value="ECO:0007669"/>
    <property type="project" value="InterPro"/>
</dbReference>
<feature type="domain" description="ABC transmembrane type-1" evidence="15">
    <location>
        <begin position="1017"/>
        <end position="1253"/>
    </location>
</feature>
<dbReference type="GO" id="GO:0012505">
    <property type="term" value="C:endomembrane system"/>
    <property type="evidence" value="ECO:0007669"/>
    <property type="project" value="UniProtKB-SubCell"/>
</dbReference>
<evidence type="ECO:0000256" key="1">
    <source>
        <dbReference type="ARBA" id="ARBA00004127"/>
    </source>
</evidence>
<dbReference type="Pfam" id="PF00664">
    <property type="entry name" value="ABC_membrane"/>
    <property type="match status" value="2"/>
</dbReference>
<name>A0A238C156_9BILA</name>
<evidence type="ECO:0000256" key="4">
    <source>
        <dbReference type="ARBA" id="ARBA00022692"/>
    </source>
</evidence>
<dbReference type="GO" id="GO:0015431">
    <property type="term" value="F:ABC-type glutathione S-conjugate transporter activity"/>
    <property type="evidence" value="ECO:0007669"/>
    <property type="project" value="UniProtKB-EC"/>
</dbReference>
<dbReference type="PROSITE" id="PS50929">
    <property type="entry name" value="ABC_TM1F"/>
    <property type="match status" value="2"/>
</dbReference>